<organism evidence="1 2">
    <name type="scientific">Fodinicola feengrottensis</name>
    <dbReference type="NCBI Taxonomy" id="435914"/>
    <lineage>
        <taxon>Bacteria</taxon>
        <taxon>Bacillati</taxon>
        <taxon>Actinomycetota</taxon>
        <taxon>Actinomycetes</taxon>
        <taxon>Mycobacteriales</taxon>
        <taxon>Fodinicola</taxon>
    </lineage>
</organism>
<dbReference type="EMBL" id="BAAANY010000020">
    <property type="protein sequence ID" value="GAA1697176.1"/>
    <property type="molecule type" value="Genomic_DNA"/>
</dbReference>
<dbReference type="RefSeq" id="WP_344313154.1">
    <property type="nucleotide sequence ID" value="NZ_BAAANY010000020.1"/>
</dbReference>
<sequence>MLNIANALSAVARRGPGGVLLGIGSAATGNYLALMWGAGIRCALGGLAIVPIRSVR</sequence>
<comment type="caution">
    <text evidence="1">The sequence shown here is derived from an EMBL/GenBank/DDBJ whole genome shotgun (WGS) entry which is preliminary data.</text>
</comment>
<dbReference type="Proteomes" id="UP001500618">
    <property type="component" value="Unassembled WGS sequence"/>
</dbReference>
<accession>A0ABP4U103</accession>
<evidence type="ECO:0000313" key="2">
    <source>
        <dbReference type="Proteomes" id="UP001500618"/>
    </source>
</evidence>
<evidence type="ECO:0000313" key="1">
    <source>
        <dbReference type="EMBL" id="GAA1697176.1"/>
    </source>
</evidence>
<keyword evidence="2" id="KW-1185">Reference proteome</keyword>
<protein>
    <submittedName>
        <fullName evidence="1">Uncharacterized protein</fullName>
    </submittedName>
</protein>
<name>A0ABP4U103_9ACTN</name>
<gene>
    <name evidence="1" type="ORF">GCM10009765_53200</name>
</gene>
<reference evidence="2" key="1">
    <citation type="journal article" date="2019" name="Int. J. Syst. Evol. Microbiol.">
        <title>The Global Catalogue of Microorganisms (GCM) 10K type strain sequencing project: providing services to taxonomists for standard genome sequencing and annotation.</title>
        <authorList>
            <consortium name="The Broad Institute Genomics Platform"/>
            <consortium name="The Broad Institute Genome Sequencing Center for Infectious Disease"/>
            <person name="Wu L."/>
            <person name="Ma J."/>
        </authorList>
    </citation>
    <scope>NUCLEOTIDE SEQUENCE [LARGE SCALE GENOMIC DNA]</scope>
    <source>
        <strain evidence="2">JCM 14718</strain>
    </source>
</reference>
<proteinExistence type="predicted"/>